<evidence type="ECO:0000256" key="12">
    <source>
        <dbReference type="SAM" id="MobiDB-lite"/>
    </source>
</evidence>
<dbReference type="PROSITE" id="PS50893">
    <property type="entry name" value="ABC_TRANSPORTER_2"/>
    <property type="match status" value="2"/>
</dbReference>
<dbReference type="FunFam" id="3.40.50.300:FF:000465">
    <property type="entry name" value="ATP-binding cassette, sub-family A (ABC1), member 3"/>
    <property type="match status" value="1"/>
</dbReference>
<keyword evidence="4" id="KW-0677">Repeat</keyword>
<dbReference type="PANTHER" id="PTHR19229:SF250">
    <property type="entry name" value="ABC TRANSPORTER DOMAIN-CONTAINING PROTEIN-RELATED"/>
    <property type="match status" value="1"/>
</dbReference>
<keyword evidence="3 13" id="KW-0812">Transmembrane</keyword>
<evidence type="ECO:0000256" key="7">
    <source>
        <dbReference type="ARBA" id="ARBA00022989"/>
    </source>
</evidence>
<feature type="transmembrane region" description="Helical" evidence="13">
    <location>
        <begin position="912"/>
        <end position="929"/>
    </location>
</feature>
<dbReference type="EMBL" id="JAIZAY010000008">
    <property type="protein sequence ID" value="KAJ8037156.1"/>
    <property type="molecule type" value="Genomic_DNA"/>
</dbReference>
<dbReference type="InterPro" id="IPR003439">
    <property type="entry name" value="ABC_transporter-like_ATP-bd"/>
</dbReference>
<proteinExistence type="predicted"/>
<evidence type="ECO:0000313" key="16">
    <source>
        <dbReference type="Proteomes" id="UP001152320"/>
    </source>
</evidence>
<dbReference type="Gene3D" id="3.40.50.300">
    <property type="entry name" value="P-loop containing nucleotide triphosphate hydrolases"/>
    <property type="match status" value="2"/>
</dbReference>
<gene>
    <name evidence="15" type="ORF">HOLleu_17904</name>
</gene>
<dbReference type="Pfam" id="PF00005">
    <property type="entry name" value="ABC_tran"/>
    <property type="match status" value="2"/>
</dbReference>
<dbReference type="InterPro" id="IPR056264">
    <property type="entry name" value="R2_ABCA1-4-like"/>
</dbReference>
<evidence type="ECO:0000256" key="5">
    <source>
        <dbReference type="ARBA" id="ARBA00022741"/>
    </source>
</evidence>
<keyword evidence="5" id="KW-0547">Nucleotide-binding</keyword>
<evidence type="ECO:0000256" key="11">
    <source>
        <dbReference type="ARBA" id="ARBA00050894"/>
    </source>
</evidence>
<dbReference type="InterPro" id="IPR003593">
    <property type="entry name" value="AAA+_ATPase"/>
</dbReference>
<sequence>MKEREVVFSGITSMSQYPLMMISLSQLFSFSWEPVQYFMDWSPGMWRLYSLASMAYPSLGTFLVTRDYWLGPKVHVRVGSSDEFIMNNPQPKERSNFFEAEPKDLNPGVSIRYLKKIFDKGKIAVNGISMNMFEGQITVLLGHNGAGKTTTLSMLTGLFPPTSGTATVNNHDIVTDIRGVRESLGLCPQHNVLFSQLTVEEHLYFFARMKGLSKQQANKEVEHYVEATGLQDKRKQYSKSLSGGMKRKLSVGIALIADSKVVMLDEPTSGMDPDARRFTWDLLQRHRANRTILLTTHFMDEADLLGDRIAIMSHGELQCFGSSLFLKKHYGVGYHMVMVKEIDCDISKVSGVIHSHVPGAVMESNAGAELSFILPEDSVKNFEALFTQLEKNKKDLKISGYGASLTTMEEVFLKVGEESNTALNGVNGYTNETYVVDETSHLSSGDASAGYEATTRLDEVSHNSSTLPPTAEKPEPQKPQTQRGDVHTAKKENYNTGVKLYFQQFYAMIVKYALYNIRNYLLVFAQMALPVIIAAIGILLLVLYPEESQMDPLVLTTEPYEESMVQYSEGISNFSTDITQELGNLYASQFPSSTEVFNIEITDDRWGMSEYLLSLAEKDIAYFNRRNLVSATFNQVDRFIQAVGYFNNQPYHCPPLALSAVNNAYMKYLVGEEYQITTINHPLPATLEQQLMEGSAELGYGSLMAFNLIFAFCFLSSSFAVFLIQEGSSKAKHLQFISGIQLSNFWISRLIWDLFVYSIPCLVIVILFIVSGLEAYSTEGRAGVAFLIFVLQGWAVIPLTYLLSFMFKEPSTGYARIIILNMFLGLLMYFVVEILKVDDFGLLDVANILDNFFMLLPPYAMAVAIDDLYIMYQTRFVCTSLPPISQIYCDAEGVQYDTDYLRWSDGGIGRPITYLSVTGLFYFVLVFVVDSRSGSRLASFLTKMICRKKKNLVFSEMLKDTGAELDDDVIRERDYILNTNDAQLSAQNALVIKDVEKVFSLKGGKGLVAVDKISVGVPVGECFGLLGVNGAGKTTTFKMLTGDEAMTSGHAYIDGFNVKTQLKQAQQRMGYCPQFDALIDKMTGRETLTMFARLRGVPERDIPKEVNQLMKAFKFEEHADKIAGAYSGGNKRKLSTAIALVGEPPVVFLDEPTTGMDPVARRSLWDSLSNVRDSGKCIILTSHSMEECEALCTRLAIMVNGQFKCLGSTQHLKTRFGEGYTILAKVSPEAPLDPLKEFIHEAFTGAKLKDEHQNMVHYHISTEGLTWGEVFGKMERNKSRLSVEDYSVSQTSLEQVFLNFARRQREDPNAA</sequence>
<feature type="domain" description="ABC transporter" evidence="14">
    <location>
        <begin position="109"/>
        <end position="339"/>
    </location>
</feature>
<evidence type="ECO:0000313" key="15">
    <source>
        <dbReference type="EMBL" id="KAJ8037156.1"/>
    </source>
</evidence>
<dbReference type="InterPro" id="IPR017871">
    <property type="entry name" value="ABC_transporter-like_CS"/>
</dbReference>
<dbReference type="SMART" id="SM00382">
    <property type="entry name" value="AAA"/>
    <property type="match status" value="2"/>
</dbReference>
<feature type="transmembrane region" description="Helical" evidence="13">
    <location>
        <begin position="750"/>
        <end position="770"/>
    </location>
</feature>
<dbReference type="PANTHER" id="PTHR19229">
    <property type="entry name" value="ATP-BINDING CASSETTE TRANSPORTER SUBFAMILY A ABCA"/>
    <property type="match status" value="1"/>
</dbReference>
<dbReference type="GO" id="GO:0012505">
    <property type="term" value="C:endomembrane system"/>
    <property type="evidence" value="ECO:0007669"/>
    <property type="project" value="UniProtKB-SubCell"/>
</dbReference>
<keyword evidence="10" id="KW-0325">Glycoprotein</keyword>
<evidence type="ECO:0000256" key="6">
    <source>
        <dbReference type="ARBA" id="ARBA00022840"/>
    </source>
</evidence>
<keyword evidence="6 15" id="KW-0067">ATP-binding</keyword>
<evidence type="ECO:0000256" key="4">
    <source>
        <dbReference type="ARBA" id="ARBA00022737"/>
    </source>
</evidence>
<feature type="transmembrane region" description="Helical" evidence="13">
    <location>
        <begin position="520"/>
        <end position="544"/>
    </location>
</feature>
<feature type="region of interest" description="Disordered" evidence="12">
    <location>
        <begin position="457"/>
        <end position="489"/>
    </location>
</feature>
<organism evidence="15 16">
    <name type="scientific">Holothuria leucospilota</name>
    <name type="common">Black long sea cucumber</name>
    <name type="synonym">Mertensiothuria leucospilota</name>
    <dbReference type="NCBI Taxonomy" id="206669"/>
    <lineage>
        <taxon>Eukaryota</taxon>
        <taxon>Metazoa</taxon>
        <taxon>Echinodermata</taxon>
        <taxon>Eleutherozoa</taxon>
        <taxon>Echinozoa</taxon>
        <taxon>Holothuroidea</taxon>
        <taxon>Aspidochirotacea</taxon>
        <taxon>Aspidochirotida</taxon>
        <taxon>Holothuriidae</taxon>
        <taxon>Holothuria</taxon>
    </lineage>
</organism>
<feature type="transmembrane region" description="Helical" evidence="13">
    <location>
        <begin position="700"/>
        <end position="724"/>
    </location>
</feature>
<dbReference type="GO" id="GO:0005524">
    <property type="term" value="F:ATP binding"/>
    <property type="evidence" value="ECO:0007669"/>
    <property type="project" value="UniProtKB-KW"/>
</dbReference>
<dbReference type="GO" id="GO:0016020">
    <property type="term" value="C:membrane"/>
    <property type="evidence" value="ECO:0007669"/>
    <property type="project" value="InterPro"/>
</dbReference>
<keyword evidence="7 13" id="KW-1133">Transmembrane helix</keyword>
<protein>
    <submittedName>
        <fullName evidence="15">ATP-binding cassette sub-family A member 3</fullName>
    </submittedName>
</protein>
<evidence type="ECO:0000256" key="10">
    <source>
        <dbReference type="ARBA" id="ARBA00023180"/>
    </source>
</evidence>
<evidence type="ECO:0000259" key="14">
    <source>
        <dbReference type="PROSITE" id="PS50893"/>
    </source>
</evidence>
<dbReference type="Proteomes" id="UP001152320">
    <property type="component" value="Chromosome 8"/>
</dbReference>
<keyword evidence="16" id="KW-1185">Reference proteome</keyword>
<comment type="catalytic activity">
    <reaction evidence="11">
        <text>cholesterol(in) + ATP + H2O = cholesterol(out) + ADP + phosphate + H(+)</text>
        <dbReference type="Rhea" id="RHEA:39051"/>
        <dbReference type="ChEBI" id="CHEBI:15377"/>
        <dbReference type="ChEBI" id="CHEBI:15378"/>
        <dbReference type="ChEBI" id="CHEBI:16113"/>
        <dbReference type="ChEBI" id="CHEBI:30616"/>
        <dbReference type="ChEBI" id="CHEBI:43474"/>
        <dbReference type="ChEBI" id="CHEBI:456216"/>
    </reaction>
    <physiologicalReaction direction="left-to-right" evidence="11">
        <dbReference type="Rhea" id="RHEA:39052"/>
    </physiologicalReaction>
</comment>
<dbReference type="GO" id="GO:0005319">
    <property type="term" value="F:lipid transporter activity"/>
    <property type="evidence" value="ECO:0007669"/>
    <property type="project" value="TreeGrafter"/>
</dbReference>
<evidence type="ECO:0000256" key="3">
    <source>
        <dbReference type="ARBA" id="ARBA00022692"/>
    </source>
</evidence>
<keyword evidence="2" id="KW-0813">Transport</keyword>
<comment type="caution">
    <text evidence="15">The sequence shown here is derived from an EMBL/GenBank/DDBJ whole genome shotgun (WGS) entry which is preliminary data.</text>
</comment>
<dbReference type="Pfam" id="PF23321">
    <property type="entry name" value="R1_ABCA1"/>
    <property type="match status" value="1"/>
</dbReference>
<accession>A0A9Q1H9E7</accession>
<evidence type="ECO:0000256" key="1">
    <source>
        <dbReference type="ARBA" id="ARBA00004127"/>
    </source>
</evidence>
<dbReference type="InterPro" id="IPR013525">
    <property type="entry name" value="ABC2_TM"/>
</dbReference>
<dbReference type="PROSITE" id="PS00211">
    <property type="entry name" value="ABC_TRANSPORTER_1"/>
    <property type="match status" value="1"/>
</dbReference>
<dbReference type="InterPro" id="IPR026082">
    <property type="entry name" value="ABCA"/>
</dbReference>
<dbReference type="GO" id="GO:0140359">
    <property type="term" value="F:ABC-type transporter activity"/>
    <property type="evidence" value="ECO:0007669"/>
    <property type="project" value="InterPro"/>
</dbReference>
<keyword evidence="9 13" id="KW-0472">Membrane</keyword>
<dbReference type="FunFam" id="3.40.50.300:FF:000327">
    <property type="entry name" value="ATP-binding cassette sub-family A member 3"/>
    <property type="match status" value="1"/>
</dbReference>
<dbReference type="OrthoDB" id="6512918at2759"/>
<keyword evidence="8" id="KW-0445">Lipid transport</keyword>
<dbReference type="GO" id="GO:0016887">
    <property type="term" value="F:ATP hydrolysis activity"/>
    <property type="evidence" value="ECO:0007669"/>
    <property type="project" value="InterPro"/>
</dbReference>
<feature type="transmembrane region" description="Helical" evidence="13">
    <location>
        <begin position="852"/>
        <end position="872"/>
    </location>
</feature>
<evidence type="ECO:0000256" key="9">
    <source>
        <dbReference type="ARBA" id="ARBA00023136"/>
    </source>
</evidence>
<feature type="transmembrane region" description="Helical" evidence="13">
    <location>
        <begin position="782"/>
        <end position="802"/>
    </location>
</feature>
<dbReference type="SUPFAM" id="SSF52540">
    <property type="entry name" value="P-loop containing nucleoside triphosphate hydrolases"/>
    <property type="match status" value="2"/>
</dbReference>
<evidence type="ECO:0000256" key="8">
    <source>
        <dbReference type="ARBA" id="ARBA00023055"/>
    </source>
</evidence>
<dbReference type="InterPro" id="IPR027417">
    <property type="entry name" value="P-loop_NTPase"/>
</dbReference>
<name>A0A9Q1H9E7_HOLLE</name>
<feature type="domain" description="ABC transporter" evidence="14">
    <location>
        <begin position="990"/>
        <end position="1225"/>
    </location>
</feature>
<evidence type="ECO:0000256" key="13">
    <source>
        <dbReference type="SAM" id="Phobius"/>
    </source>
</evidence>
<comment type="subcellular location">
    <subcellularLocation>
        <location evidence="1">Endomembrane system</location>
        <topology evidence="1">Multi-pass membrane protein</topology>
    </subcellularLocation>
</comment>
<evidence type="ECO:0000256" key="2">
    <source>
        <dbReference type="ARBA" id="ARBA00022448"/>
    </source>
</evidence>
<reference evidence="15" key="1">
    <citation type="submission" date="2021-10" db="EMBL/GenBank/DDBJ databases">
        <title>Tropical sea cucumber genome reveals ecological adaptation and Cuvierian tubules defense mechanism.</title>
        <authorList>
            <person name="Chen T."/>
        </authorList>
    </citation>
    <scope>NUCLEOTIDE SEQUENCE</scope>
    <source>
        <strain evidence="15">Nanhai2018</strain>
        <tissue evidence="15">Muscle</tissue>
    </source>
</reference>
<feature type="transmembrane region" description="Helical" evidence="13">
    <location>
        <begin position="814"/>
        <end position="832"/>
    </location>
</feature>
<dbReference type="CDD" id="cd03263">
    <property type="entry name" value="ABC_subfamily_A"/>
    <property type="match status" value="2"/>
</dbReference>
<dbReference type="Pfam" id="PF12698">
    <property type="entry name" value="ABC2_membrane_3"/>
    <property type="match status" value="1"/>
</dbReference>
<dbReference type="GO" id="GO:0005737">
    <property type="term" value="C:cytoplasm"/>
    <property type="evidence" value="ECO:0007669"/>
    <property type="project" value="UniProtKB-ARBA"/>
</dbReference>